<dbReference type="PROSITE" id="PS00028">
    <property type="entry name" value="ZINC_FINGER_C2H2_1"/>
    <property type="match status" value="1"/>
</dbReference>
<feature type="domain" description="Reverse transcriptase" evidence="4">
    <location>
        <begin position="536"/>
        <end position="800"/>
    </location>
</feature>
<evidence type="ECO:0000313" key="5">
    <source>
        <dbReference type="EMBL" id="KAJ8040652.1"/>
    </source>
</evidence>
<sequence length="1200" mass="134356">MANIHEVNREASIQICVDSDVKSFGIFEFLTDRGVNVSQDLVAVQELTGKMWDVTFKTVEAKRRVWPRICDADGCRVTSYNGSTTIVNVLFVPHELNDNVVRYILGRYGKVLCGRFKTYPNHPGVFNGIRQYQMELSKDIPSSLRIGGRNCWIRYGGQPRTCLKCGRDGHDARDCNQIICFKCQAPGHKSSECKAEASCTVCLKSGHIDLNCPLSFANIIKPTAAKWIAGAAEVVAQEVPPGDAKLLAENITEDAMEGTNEGTPLEHSEIYKGDPVTIAGNAGDTGSNFVPESADNDPTAVSLDDDTCSEMESDPLPLASIEEQGDSQGQPLDFSDEGIPPTPIKDWAEDGCGQMATSLPSEAERKAPHEARNKRKSLSQPEPSKRLDRSASQTRFPPEAPTDTIKMCQIFLEEEAWHSCRAKGCRINFSTFNDLLEHESSVHPSFKSKRYACALKNCKSLWDSPKEWINHIAVVHPSFVADRDVEFFDRYFLKEIKKALSLVAKNKSPGLDGLPYDFYGEFIDMLGNDLVEVFNECLNKGILTESQRTGVIILLPKKGDSSDPGNWRPISLLNADYKLIAKVLQMRLARVMPDIVNEFQTCAVPGRSIHSNMMILRDIIDFSGQKNSPCALISIDQHKAFDKVNWNFLMCVLEKLNFGTNFRNWISILYSNICSKLLINGSLSDVVHISRGVRQGCPLSPLLYALFIEPLASFINNSVSIKGFKLPGAVDKRAKILQYADDATCIASCTEDVKQFFVVLDQFKRATGASVNMSKTCGLKLGRLTSQSLPGDIEWSNTAIKVTGVLFGSRETIELNWAKKKDKIRSVINMWKGRNLSLLGKVLVANTVIYPLLYFIAPIFPASASVVKSVNQMVTSFIWGVNNPHLVAYNVICKSRDEGGLGLENLRVKMDALLLKPLYPLLFSQSVPVHLLMSRFFLAKQLRPLFPGLWSNTATNSDVCSESLLHASDLIKRLHSTCGNLYQSMKSTKNLVKCLSPSSDGITAAAVRRNPSFPWDTIWRHTYTSILDNKLQTFQWRLAHGVLYTGEVKKKRGLGDGICPSRECDVVESCHHIFWECPNFQSIRQWVKKFYCKLGGSPLSFNSNLFLYGCSPQTLPKEVHNLLWFIICVSKFNIWKSRVLHVCENQFQPATVLLDTIKKEIRFRVEADFLRLSHSKFKATWMRGKSFVRISNNHLFFDLS</sequence>
<feature type="compositionally biased region" description="Acidic residues" evidence="2">
    <location>
        <begin position="303"/>
        <end position="313"/>
    </location>
</feature>
<protein>
    <recommendedName>
        <fullName evidence="7">Reverse transcriptase domain-containing protein</fullName>
    </recommendedName>
</protein>
<feature type="compositionally biased region" description="Basic and acidic residues" evidence="2">
    <location>
        <begin position="362"/>
        <end position="371"/>
    </location>
</feature>
<dbReference type="Gene3D" id="4.10.60.10">
    <property type="entry name" value="Zinc finger, CCHC-type"/>
    <property type="match status" value="1"/>
</dbReference>
<dbReference type="CDD" id="cd01650">
    <property type="entry name" value="RT_nLTR_like"/>
    <property type="match status" value="1"/>
</dbReference>
<feature type="region of interest" description="Disordered" evidence="2">
    <location>
        <begin position="275"/>
        <end position="401"/>
    </location>
</feature>
<keyword evidence="1" id="KW-0863">Zinc-finger</keyword>
<dbReference type="InterPro" id="IPR013087">
    <property type="entry name" value="Znf_C2H2_type"/>
</dbReference>
<name>A0A9Q1C8I8_HOLLE</name>
<proteinExistence type="predicted"/>
<dbReference type="GO" id="GO:0008270">
    <property type="term" value="F:zinc ion binding"/>
    <property type="evidence" value="ECO:0007669"/>
    <property type="project" value="UniProtKB-KW"/>
</dbReference>
<feature type="domain" description="CCHC-type" evidence="3">
    <location>
        <begin position="180"/>
        <end position="194"/>
    </location>
</feature>
<dbReference type="GO" id="GO:0003676">
    <property type="term" value="F:nucleic acid binding"/>
    <property type="evidence" value="ECO:0007669"/>
    <property type="project" value="InterPro"/>
</dbReference>
<dbReference type="PANTHER" id="PTHR31635">
    <property type="entry name" value="REVERSE TRANSCRIPTASE DOMAIN-CONTAINING PROTEIN-RELATED"/>
    <property type="match status" value="1"/>
</dbReference>
<dbReference type="OrthoDB" id="416119at2759"/>
<dbReference type="InterPro" id="IPR043502">
    <property type="entry name" value="DNA/RNA_pol_sf"/>
</dbReference>
<dbReference type="Proteomes" id="UP001152320">
    <property type="component" value="Chromosome 6"/>
</dbReference>
<dbReference type="SUPFAM" id="SSF56672">
    <property type="entry name" value="DNA/RNA polymerases"/>
    <property type="match status" value="1"/>
</dbReference>
<dbReference type="Pfam" id="PF00098">
    <property type="entry name" value="zf-CCHC"/>
    <property type="match status" value="1"/>
</dbReference>
<keyword evidence="1" id="KW-0479">Metal-binding</keyword>
<feature type="domain" description="CCHC-type" evidence="3">
    <location>
        <begin position="162"/>
        <end position="177"/>
    </location>
</feature>
<reference evidence="5" key="1">
    <citation type="submission" date="2021-10" db="EMBL/GenBank/DDBJ databases">
        <title>Tropical sea cucumber genome reveals ecological adaptation and Cuvierian tubules defense mechanism.</title>
        <authorList>
            <person name="Chen T."/>
        </authorList>
    </citation>
    <scope>NUCLEOTIDE SEQUENCE</scope>
    <source>
        <strain evidence="5">Nanhai2018</strain>
        <tissue evidence="5">Muscle</tissue>
    </source>
</reference>
<dbReference type="AlphaFoldDB" id="A0A9Q1C8I8"/>
<evidence type="ECO:0000256" key="2">
    <source>
        <dbReference type="SAM" id="MobiDB-lite"/>
    </source>
</evidence>
<keyword evidence="6" id="KW-1185">Reference proteome</keyword>
<keyword evidence="1" id="KW-0862">Zinc</keyword>
<comment type="caution">
    <text evidence="5">The sequence shown here is derived from an EMBL/GenBank/DDBJ whole genome shotgun (WGS) entry which is preliminary data.</text>
</comment>
<dbReference type="InterPro" id="IPR001878">
    <property type="entry name" value="Znf_CCHC"/>
</dbReference>
<evidence type="ECO:0000313" key="6">
    <source>
        <dbReference type="Proteomes" id="UP001152320"/>
    </source>
</evidence>
<dbReference type="PROSITE" id="PS50878">
    <property type="entry name" value="RT_POL"/>
    <property type="match status" value="1"/>
</dbReference>
<evidence type="ECO:0000256" key="1">
    <source>
        <dbReference type="PROSITE-ProRule" id="PRU00047"/>
    </source>
</evidence>
<organism evidence="5 6">
    <name type="scientific">Holothuria leucospilota</name>
    <name type="common">Black long sea cucumber</name>
    <name type="synonym">Mertensiothuria leucospilota</name>
    <dbReference type="NCBI Taxonomy" id="206669"/>
    <lineage>
        <taxon>Eukaryota</taxon>
        <taxon>Metazoa</taxon>
        <taxon>Echinodermata</taxon>
        <taxon>Eleutherozoa</taxon>
        <taxon>Echinozoa</taxon>
        <taxon>Holothuroidea</taxon>
        <taxon>Aspidochirotacea</taxon>
        <taxon>Aspidochirotida</taxon>
        <taxon>Holothuriidae</taxon>
        <taxon>Holothuria</taxon>
    </lineage>
</organism>
<evidence type="ECO:0000259" key="4">
    <source>
        <dbReference type="PROSITE" id="PS50878"/>
    </source>
</evidence>
<dbReference type="EMBL" id="JAIZAY010000006">
    <property type="protein sequence ID" value="KAJ8040652.1"/>
    <property type="molecule type" value="Genomic_DNA"/>
</dbReference>
<dbReference type="Pfam" id="PF00078">
    <property type="entry name" value="RVT_1"/>
    <property type="match status" value="1"/>
</dbReference>
<dbReference type="InterPro" id="IPR036875">
    <property type="entry name" value="Znf_CCHC_sf"/>
</dbReference>
<dbReference type="SUPFAM" id="SSF57756">
    <property type="entry name" value="Retrovirus zinc finger-like domains"/>
    <property type="match status" value="1"/>
</dbReference>
<evidence type="ECO:0000259" key="3">
    <source>
        <dbReference type="PROSITE" id="PS50158"/>
    </source>
</evidence>
<accession>A0A9Q1C8I8</accession>
<dbReference type="SMART" id="SM00343">
    <property type="entry name" value="ZnF_C2HC"/>
    <property type="match status" value="3"/>
</dbReference>
<dbReference type="PROSITE" id="PS50158">
    <property type="entry name" value="ZF_CCHC"/>
    <property type="match status" value="2"/>
</dbReference>
<dbReference type="PANTHER" id="PTHR31635:SF196">
    <property type="entry name" value="REVERSE TRANSCRIPTASE DOMAIN-CONTAINING PROTEIN-RELATED"/>
    <property type="match status" value="1"/>
</dbReference>
<evidence type="ECO:0008006" key="7">
    <source>
        <dbReference type="Google" id="ProtNLM"/>
    </source>
</evidence>
<dbReference type="InterPro" id="IPR000477">
    <property type="entry name" value="RT_dom"/>
</dbReference>
<gene>
    <name evidence="5" type="ORF">HOLleu_15009</name>
</gene>